<reference evidence="6" key="1">
    <citation type="journal article" date="2014" name="Int. J. Syst. Evol. Microbiol.">
        <title>Complete genome of a new Firmicutes species belonging to the dominant human colonic microbiota ('Ruminococcus bicirculans') reveals two chromosomes and a selective capacity to utilize plant glucans.</title>
        <authorList>
            <consortium name="NISC Comparative Sequencing Program"/>
            <person name="Wegmann U."/>
            <person name="Louis P."/>
            <person name="Goesmann A."/>
            <person name="Henrissat B."/>
            <person name="Duncan S.H."/>
            <person name="Flint H.J."/>
        </authorList>
    </citation>
    <scope>NUCLEOTIDE SEQUENCE</scope>
    <source>
        <strain evidence="6">NBRC 103855</strain>
    </source>
</reference>
<name>A0ABQ5UJ31_9HYPH</name>
<keyword evidence="7" id="KW-1185">Reference proteome</keyword>
<comment type="subcellular location">
    <subcellularLocation>
        <location evidence="1">Periplasm</location>
    </subcellularLocation>
</comment>
<evidence type="ECO:0000313" key="7">
    <source>
        <dbReference type="Proteomes" id="UP001161406"/>
    </source>
</evidence>
<evidence type="ECO:0000256" key="1">
    <source>
        <dbReference type="ARBA" id="ARBA00004418"/>
    </source>
</evidence>
<dbReference type="PANTHER" id="PTHR43649:SF29">
    <property type="entry name" value="OSMOPROTECTIVE COMPOUNDS-BINDING PROTEIN GGTB"/>
    <property type="match status" value="1"/>
</dbReference>
<dbReference type="InterPro" id="IPR006059">
    <property type="entry name" value="SBP"/>
</dbReference>
<keyword evidence="3" id="KW-0813">Transport</keyword>
<evidence type="ECO:0000256" key="3">
    <source>
        <dbReference type="ARBA" id="ARBA00022448"/>
    </source>
</evidence>
<dbReference type="SUPFAM" id="SSF53850">
    <property type="entry name" value="Periplasmic binding protein-like II"/>
    <property type="match status" value="1"/>
</dbReference>
<proteinExistence type="inferred from homology"/>
<evidence type="ECO:0000256" key="4">
    <source>
        <dbReference type="ARBA" id="ARBA00022764"/>
    </source>
</evidence>
<dbReference type="Proteomes" id="UP001161406">
    <property type="component" value="Unassembled WGS sequence"/>
</dbReference>
<dbReference type="Gene3D" id="3.40.190.10">
    <property type="entry name" value="Periplasmic binding protein-like II"/>
    <property type="match status" value="2"/>
</dbReference>
<protein>
    <submittedName>
        <fullName evidence="6">ABC transporter substrate-binding protein</fullName>
    </submittedName>
</protein>
<gene>
    <name evidence="6" type="ORF">GCM10007913_40260</name>
</gene>
<evidence type="ECO:0000256" key="5">
    <source>
        <dbReference type="SAM" id="SignalP"/>
    </source>
</evidence>
<dbReference type="Pfam" id="PF01547">
    <property type="entry name" value="SBP_bac_1"/>
    <property type="match status" value="1"/>
</dbReference>
<evidence type="ECO:0000256" key="2">
    <source>
        <dbReference type="ARBA" id="ARBA00008520"/>
    </source>
</evidence>
<evidence type="ECO:0000313" key="6">
    <source>
        <dbReference type="EMBL" id="GLQ12094.1"/>
    </source>
</evidence>
<comment type="caution">
    <text evidence="6">The sequence shown here is derived from an EMBL/GenBank/DDBJ whole genome shotgun (WGS) entry which is preliminary data.</text>
</comment>
<dbReference type="RefSeq" id="WP_284393891.1">
    <property type="nucleotide sequence ID" value="NZ_BSNG01000003.1"/>
</dbReference>
<feature type="chain" id="PRO_5046224310" evidence="5">
    <location>
        <begin position="23"/>
        <end position="427"/>
    </location>
</feature>
<sequence length="427" mass="44993">MKTLLKVATLVVAVSPPALSLAAEPIEFWSNWPAAGELAAVNALVELANQVDADHPVTAKVVPGDFAGYRQQLQIATLGGTPPPAYIFNVGLELRDAVQSGRVRPLTAAWTALNGDEVFSAGLRSLVTFDGVPYAIPVATNVISDIWYNKKLFAELGLTPPTTWEEFGEVCDKLAAAGKECLANGKGPYWSFYTFYPSIIATMGVEGYLGLASGEVAFDSPQFSAALDHFRDNVAAHFMSNWTGGDWVNGADAVVAADVGMDLMGSWFMNYAAAKGAVPGEDIGYFPAPGMADKAIIQIDGLLSGNGLSQDVEAAADAFLEVAGSPAGQAALNVAKGALPANSLTSPDAFSANSLHAQMVKDLLDPAKTTIPNLSLLLPAAFSQDFGTAIERFAAQPTSEVKAMIIESLEAERQQLVADGKFNDWTE</sequence>
<keyword evidence="4" id="KW-0574">Periplasm</keyword>
<comment type="similarity">
    <text evidence="2">Belongs to the bacterial solute-binding protein 1 family.</text>
</comment>
<feature type="signal peptide" evidence="5">
    <location>
        <begin position="1"/>
        <end position="22"/>
    </location>
</feature>
<dbReference type="PANTHER" id="PTHR43649">
    <property type="entry name" value="ARABINOSE-BINDING PROTEIN-RELATED"/>
    <property type="match status" value="1"/>
</dbReference>
<keyword evidence="5" id="KW-0732">Signal</keyword>
<organism evidence="6 7">
    <name type="scientific">Devosia yakushimensis</name>
    <dbReference type="NCBI Taxonomy" id="470028"/>
    <lineage>
        <taxon>Bacteria</taxon>
        <taxon>Pseudomonadati</taxon>
        <taxon>Pseudomonadota</taxon>
        <taxon>Alphaproteobacteria</taxon>
        <taxon>Hyphomicrobiales</taxon>
        <taxon>Devosiaceae</taxon>
        <taxon>Devosia</taxon>
    </lineage>
</organism>
<reference evidence="6" key="2">
    <citation type="submission" date="2023-01" db="EMBL/GenBank/DDBJ databases">
        <title>Draft genome sequence of Devosia yakushimensis strain NBRC 103855.</title>
        <authorList>
            <person name="Sun Q."/>
            <person name="Mori K."/>
        </authorList>
    </citation>
    <scope>NUCLEOTIDE SEQUENCE</scope>
    <source>
        <strain evidence="6">NBRC 103855</strain>
    </source>
</reference>
<dbReference type="EMBL" id="BSNG01000003">
    <property type="protein sequence ID" value="GLQ12094.1"/>
    <property type="molecule type" value="Genomic_DNA"/>
</dbReference>
<accession>A0ABQ5UJ31</accession>
<dbReference type="InterPro" id="IPR050490">
    <property type="entry name" value="Bact_solute-bd_prot1"/>
</dbReference>